<evidence type="ECO:0000259" key="3">
    <source>
        <dbReference type="Pfam" id="PF13767"/>
    </source>
</evidence>
<evidence type="ECO:0000256" key="1">
    <source>
        <dbReference type="SAM" id="MobiDB-lite"/>
    </source>
</evidence>
<dbReference type="Pfam" id="PF13767">
    <property type="entry name" value="DUF4168"/>
    <property type="match status" value="1"/>
</dbReference>
<gene>
    <name evidence="4" type="ORF">SAMN05421688_1321</name>
</gene>
<feature type="compositionally biased region" description="Low complexity" evidence="1">
    <location>
        <begin position="29"/>
        <end position="41"/>
    </location>
</feature>
<dbReference type="EMBL" id="FOJU01000002">
    <property type="protein sequence ID" value="SFA86835.1"/>
    <property type="molecule type" value="Genomic_DNA"/>
</dbReference>
<evidence type="ECO:0000313" key="5">
    <source>
        <dbReference type="Proteomes" id="UP000198796"/>
    </source>
</evidence>
<evidence type="ECO:0000313" key="4">
    <source>
        <dbReference type="EMBL" id="SFA86835.1"/>
    </source>
</evidence>
<evidence type="ECO:0000256" key="2">
    <source>
        <dbReference type="SAM" id="SignalP"/>
    </source>
</evidence>
<dbReference type="Proteomes" id="UP000198796">
    <property type="component" value="Unassembled WGS sequence"/>
</dbReference>
<dbReference type="AlphaFoldDB" id="A0A1I0WDK5"/>
<reference evidence="4 5" key="1">
    <citation type="submission" date="2016-10" db="EMBL/GenBank/DDBJ databases">
        <authorList>
            <person name="de Groot N.N."/>
        </authorList>
    </citation>
    <scope>NUCLEOTIDE SEQUENCE [LARGE SCALE GENOMIC DNA]</scope>
    <source>
        <strain evidence="4 5">DSM 29316</strain>
    </source>
</reference>
<proteinExistence type="predicted"/>
<sequence length="160" mass="16776">MTFPRLMTGTAAVLAIAAAPMGAMAQATTAPSAPQAAQEAPVTPPTGDETAQSPDGAAPSMPGGVEVAEYSGEEIDAFAEAVIDVSEIRDQYAPQMQKAQNEQDQKAIVEEANAEMKAAIEAVDGISLDKYMAINRAATTDQDLNRKIVRRIQELTQNAG</sequence>
<keyword evidence="2" id="KW-0732">Signal</keyword>
<feature type="chain" id="PRO_5011526275" description="DUF4168 domain-containing protein" evidence="2">
    <location>
        <begin position="26"/>
        <end position="160"/>
    </location>
</feature>
<keyword evidence="5" id="KW-1185">Reference proteome</keyword>
<organism evidence="4 5">
    <name type="scientific">Poseidonocella pacifica</name>
    <dbReference type="NCBI Taxonomy" id="871651"/>
    <lineage>
        <taxon>Bacteria</taxon>
        <taxon>Pseudomonadati</taxon>
        <taxon>Pseudomonadota</taxon>
        <taxon>Alphaproteobacteria</taxon>
        <taxon>Rhodobacterales</taxon>
        <taxon>Roseobacteraceae</taxon>
        <taxon>Poseidonocella</taxon>
    </lineage>
</organism>
<feature type="region of interest" description="Disordered" evidence="1">
    <location>
        <begin position="29"/>
        <end position="66"/>
    </location>
</feature>
<dbReference type="OrthoDB" id="7876812at2"/>
<name>A0A1I0WDK5_9RHOB</name>
<dbReference type="STRING" id="871651.SAMN05421688_1321"/>
<dbReference type="InterPro" id="IPR025433">
    <property type="entry name" value="DUF4168"/>
</dbReference>
<protein>
    <recommendedName>
        <fullName evidence="3">DUF4168 domain-containing protein</fullName>
    </recommendedName>
</protein>
<feature type="signal peptide" evidence="2">
    <location>
        <begin position="1"/>
        <end position="25"/>
    </location>
</feature>
<feature type="domain" description="DUF4168" evidence="3">
    <location>
        <begin position="72"/>
        <end position="148"/>
    </location>
</feature>
<dbReference type="RefSeq" id="WP_092062046.1">
    <property type="nucleotide sequence ID" value="NZ_FOJU01000002.1"/>
</dbReference>
<accession>A0A1I0WDK5</accession>